<name>A0A380TQT7_9PAST</name>
<keyword evidence="7" id="KW-1185">Reference proteome</keyword>
<dbReference type="SUPFAM" id="SSF53850">
    <property type="entry name" value="Periplasmic binding protein-like II"/>
    <property type="match status" value="1"/>
</dbReference>
<dbReference type="InterPro" id="IPR005119">
    <property type="entry name" value="LysR_subst-bd"/>
</dbReference>
<dbReference type="PANTHER" id="PTHR30126">
    <property type="entry name" value="HTH-TYPE TRANSCRIPTIONAL REGULATOR"/>
    <property type="match status" value="1"/>
</dbReference>
<sequence>MRLTLKQLSVFITVYRFGKTTQAGEELSLSQPAISSALSELEKLLEIQLFERNGKKLIATKAADKLYPQAMSLISQAKAIEKIFLVEKVQLHIGASTTVGNYLLPKLISDFMNANSHIEIILHVHNTKEICEGVRNFNYDAGFIEGDNLFDELIAEAWQQDELMLFCSANTRFLQTKQNKITLEHLQKLPLVLREQGSGTRETIERLILFKLSNYNTMQLYHSEAIRQAVIHDFGIGCLSKYVLDDAYELGKIRYLSLTGHKLMRTLWLITHHNKHISEPLAQFLEFCRKNK</sequence>
<dbReference type="Pfam" id="PF03466">
    <property type="entry name" value="LysR_substrate"/>
    <property type="match status" value="1"/>
</dbReference>
<dbReference type="OrthoDB" id="9808620at2"/>
<comment type="similarity">
    <text evidence="1">Belongs to the LysR transcriptional regulatory family.</text>
</comment>
<dbReference type="NCBIfam" id="NF008095">
    <property type="entry name" value="PRK10837.1"/>
    <property type="match status" value="1"/>
</dbReference>
<keyword evidence="4" id="KW-0804">Transcription</keyword>
<keyword evidence="3" id="KW-0238">DNA-binding</keyword>
<evidence type="ECO:0000256" key="4">
    <source>
        <dbReference type="ARBA" id="ARBA00023163"/>
    </source>
</evidence>
<reference evidence="6 7" key="1">
    <citation type="submission" date="2018-06" db="EMBL/GenBank/DDBJ databases">
        <authorList>
            <consortium name="Pathogen Informatics"/>
            <person name="Doyle S."/>
        </authorList>
    </citation>
    <scope>NUCLEOTIDE SEQUENCE [LARGE SCALE GENOMIC DNA]</scope>
    <source>
        <strain evidence="6 7">NCTC10801</strain>
    </source>
</reference>
<dbReference type="EMBL" id="UFRQ01000003">
    <property type="protein sequence ID" value="SUT90172.1"/>
    <property type="molecule type" value="Genomic_DNA"/>
</dbReference>
<dbReference type="Pfam" id="PF00126">
    <property type="entry name" value="HTH_1"/>
    <property type="match status" value="1"/>
</dbReference>
<dbReference type="Proteomes" id="UP000254649">
    <property type="component" value="Unassembled WGS sequence"/>
</dbReference>
<dbReference type="InterPro" id="IPR000847">
    <property type="entry name" value="LysR_HTH_N"/>
</dbReference>
<dbReference type="PROSITE" id="PS50931">
    <property type="entry name" value="HTH_LYSR"/>
    <property type="match status" value="1"/>
</dbReference>
<accession>A0A380TQT7</accession>
<dbReference type="SUPFAM" id="SSF46785">
    <property type="entry name" value="Winged helix' DNA-binding domain"/>
    <property type="match status" value="1"/>
</dbReference>
<evidence type="ECO:0000256" key="1">
    <source>
        <dbReference type="ARBA" id="ARBA00009437"/>
    </source>
</evidence>
<proteinExistence type="inferred from homology"/>
<dbReference type="Gene3D" id="3.40.190.290">
    <property type="match status" value="1"/>
</dbReference>
<evidence type="ECO:0000313" key="7">
    <source>
        <dbReference type="Proteomes" id="UP000254649"/>
    </source>
</evidence>
<dbReference type="GO" id="GO:0000976">
    <property type="term" value="F:transcription cis-regulatory region binding"/>
    <property type="evidence" value="ECO:0007669"/>
    <property type="project" value="TreeGrafter"/>
</dbReference>
<keyword evidence="2" id="KW-0805">Transcription regulation</keyword>
<dbReference type="AlphaFoldDB" id="A0A380TQT7"/>
<gene>
    <name evidence="6" type="primary">cmpR</name>
    <name evidence="6" type="ORF">NCTC10801_01157</name>
</gene>
<evidence type="ECO:0000259" key="5">
    <source>
        <dbReference type="PROSITE" id="PS50931"/>
    </source>
</evidence>
<dbReference type="InterPro" id="IPR036388">
    <property type="entry name" value="WH-like_DNA-bd_sf"/>
</dbReference>
<evidence type="ECO:0000313" key="6">
    <source>
        <dbReference type="EMBL" id="SUT90172.1"/>
    </source>
</evidence>
<dbReference type="PRINTS" id="PR00039">
    <property type="entry name" value="HTHLYSR"/>
</dbReference>
<protein>
    <submittedName>
        <fullName evidence="6">LysR family transcriptional regulator</fullName>
    </submittedName>
</protein>
<dbReference type="InterPro" id="IPR036390">
    <property type="entry name" value="WH_DNA-bd_sf"/>
</dbReference>
<dbReference type="GO" id="GO:0003700">
    <property type="term" value="F:DNA-binding transcription factor activity"/>
    <property type="evidence" value="ECO:0007669"/>
    <property type="project" value="InterPro"/>
</dbReference>
<evidence type="ECO:0000256" key="3">
    <source>
        <dbReference type="ARBA" id="ARBA00023125"/>
    </source>
</evidence>
<dbReference type="PANTHER" id="PTHR30126:SF94">
    <property type="entry name" value="LYSR FAMILY TRANSCRIPTIONAL REGULATOR"/>
    <property type="match status" value="1"/>
</dbReference>
<dbReference type="Gene3D" id="1.10.10.10">
    <property type="entry name" value="Winged helix-like DNA-binding domain superfamily/Winged helix DNA-binding domain"/>
    <property type="match status" value="1"/>
</dbReference>
<evidence type="ECO:0000256" key="2">
    <source>
        <dbReference type="ARBA" id="ARBA00023015"/>
    </source>
</evidence>
<organism evidence="6 7">
    <name type="scientific">[Actinobacillus] rossii</name>
    <dbReference type="NCBI Taxonomy" id="123820"/>
    <lineage>
        <taxon>Bacteria</taxon>
        <taxon>Pseudomonadati</taxon>
        <taxon>Pseudomonadota</taxon>
        <taxon>Gammaproteobacteria</taxon>
        <taxon>Pasteurellales</taxon>
        <taxon>Pasteurellaceae</taxon>
    </lineage>
</organism>
<feature type="domain" description="HTH lysR-type" evidence="5">
    <location>
        <begin position="3"/>
        <end position="60"/>
    </location>
</feature>